<sequence>MSSEFPEQFKIEVYKELIESFYKKNYPEIERGKFWRWFNNALIGKEKDISELDREEQSQLIKKLDELGDELHNFNEFFQNS</sequence>
<reference evidence="1 2" key="1">
    <citation type="submission" date="2016-11" db="EMBL/GenBank/DDBJ databases">
        <title>Whole Genome Sequencing of Mucilaginibacter polytrichastri RG4-7(T) isolated from the moss sample.</title>
        <authorList>
            <person name="Li Y."/>
        </authorList>
    </citation>
    <scope>NUCLEOTIDE SEQUENCE [LARGE SCALE GENOMIC DNA]</scope>
    <source>
        <strain evidence="1 2">RG4-7</strain>
    </source>
</reference>
<dbReference type="AlphaFoldDB" id="A0A1Q6A411"/>
<keyword evidence="2" id="KW-1185">Reference proteome</keyword>
<gene>
    <name evidence="1" type="ORF">RG47T_4223</name>
</gene>
<comment type="caution">
    <text evidence="1">The sequence shown here is derived from an EMBL/GenBank/DDBJ whole genome shotgun (WGS) entry which is preliminary data.</text>
</comment>
<proteinExistence type="predicted"/>
<dbReference type="EMBL" id="MPPL01000001">
    <property type="protein sequence ID" value="OKS88745.1"/>
    <property type="molecule type" value="Genomic_DNA"/>
</dbReference>
<name>A0A1Q6A411_9SPHI</name>
<organism evidence="1 2">
    <name type="scientific">Mucilaginibacter polytrichastri</name>
    <dbReference type="NCBI Taxonomy" id="1302689"/>
    <lineage>
        <taxon>Bacteria</taxon>
        <taxon>Pseudomonadati</taxon>
        <taxon>Bacteroidota</taxon>
        <taxon>Sphingobacteriia</taxon>
        <taxon>Sphingobacteriales</taxon>
        <taxon>Sphingobacteriaceae</taxon>
        <taxon>Mucilaginibacter</taxon>
    </lineage>
</organism>
<evidence type="ECO:0000313" key="2">
    <source>
        <dbReference type="Proteomes" id="UP000186720"/>
    </source>
</evidence>
<dbReference type="Proteomes" id="UP000186720">
    <property type="component" value="Unassembled WGS sequence"/>
</dbReference>
<dbReference type="RefSeq" id="WP_074491287.1">
    <property type="nucleotide sequence ID" value="NZ_FPAM01000009.1"/>
</dbReference>
<protein>
    <submittedName>
        <fullName evidence="1">Uncharacterized protein</fullName>
    </submittedName>
</protein>
<accession>A0A1Q6A411</accession>
<evidence type="ECO:0000313" key="1">
    <source>
        <dbReference type="EMBL" id="OKS88745.1"/>
    </source>
</evidence>
<dbReference type="OrthoDB" id="9912650at2"/>